<sequence length="172" mass="18350">MLISPYLLLDVEGSRLDVRGGFHYGVLVAHVFTACVAAVLGPLQFIPAVTAVPVAVLSGNPITQLGLIPPAVGRLVTGWLAVRAIRGGDVEAHRSWMARNYALTFLAVTSRAIVPILLLIHLAIDPSTDRAAAVQELIPIGQTLGWMVNLVVVEVLIRRRRARALVPATAAD</sequence>
<dbReference type="AlphaFoldDB" id="A0A1G6S5C7"/>
<dbReference type="RefSeq" id="WP_228771693.1">
    <property type="nucleotide sequence ID" value="NZ_FMZZ01000007.1"/>
</dbReference>
<accession>A0A1G6S5C7</accession>
<evidence type="ECO:0000313" key="3">
    <source>
        <dbReference type="Proteomes" id="UP000199501"/>
    </source>
</evidence>
<keyword evidence="1" id="KW-1133">Transmembrane helix</keyword>
<dbReference type="Proteomes" id="UP000199501">
    <property type="component" value="Unassembled WGS sequence"/>
</dbReference>
<evidence type="ECO:0000256" key="1">
    <source>
        <dbReference type="SAM" id="Phobius"/>
    </source>
</evidence>
<reference evidence="3" key="1">
    <citation type="submission" date="2016-10" db="EMBL/GenBank/DDBJ databases">
        <authorList>
            <person name="Varghese N."/>
            <person name="Submissions S."/>
        </authorList>
    </citation>
    <scope>NUCLEOTIDE SEQUENCE [LARGE SCALE GENOMIC DNA]</scope>
    <source>
        <strain evidence="3">IBRC-M 10403</strain>
    </source>
</reference>
<proteinExistence type="predicted"/>
<evidence type="ECO:0000313" key="2">
    <source>
        <dbReference type="EMBL" id="SDD11864.1"/>
    </source>
</evidence>
<protein>
    <submittedName>
        <fullName evidence="2">Predicted membrane protein</fullName>
    </submittedName>
</protein>
<feature type="transmembrane region" description="Helical" evidence="1">
    <location>
        <begin position="103"/>
        <end position="124"/>
    </location>
</feature>
<organism evidence="2 3">
    <name type="scientific">Actinokineospora iranica</name>
    <dbReference type="NCBI Taxonomy" id="1271860"/>
    <lineage>
        <taxon>Bacteria</taxon>
        <taxon>Bacillati</taxon>
        <taxon>Actinomycetota</taxon>
        <taxon>Actinomycetes</taxon>
        <taxon>Pseudonocardiales</taxon>
        <taxon>Pseudonocardiaceae</taxon>
        <taxon>Actinokineospora</taxon>
    </lineage>
</organism>
<keyword evidence="1" id="KW-0472">Membrane</keyword>
<feature type="transmembrane region" description="Helical" evidence="1">
    <location>
        <begin position="136"/>
        <end position="157"/>
    </location>
</feature>
<dbReference type="EMBL" id="FMZZ01000007">
    <property type="protein sequence ID" value="SDD11864.1"/>
    <property type="molecule type" value="Genomic_DNA"/>
</dbReference>
<feature type="transmembrane region" description="Helical" evidence="1">
    <location>
        <begin position="21"/>
        <end position="42"/>
    </location>
</feature>
<keyword evidence="1" id="KW-0812">Transmembrane</keyword>
<name>A0A1G6S5C7_9PSEU</name>
<dbReference type="Pfam" id="PF10067">
    <property type="entry name" value="DUF2306"/>
    <property type="match status" value="1"/>
</dbReference>
<dbReference type="InterPro" id="IPR018750">
    <property type="entry name" value="DUF2306_membrane"/>
</dbReference>
<keyword evidence="3" id="KW-1185">Reference proteome</keyword>
<gene>
    <name evidence="2" type="ORF">SAMN05216174_107226</name>
</gene>
<dbReference type="STRING" id="1271860.SAMN05216174_107226"/>